<reference evidence="2 3" key="1">
    <citation type="submission" date="2015-01" db="EMBL/GenBank/DDBJ databases">
        <title>Evolution of Trichinella species and genotypes.</title>
        <authorList>
            <person name="Korhonen P.K."/>
            <person name="Edoardo P."/>
            <person name="Giuseppe L.R."/>
            <person name="Gasser R.B."/>
        </authorList>
    </citation>
    <scope>NUCLEOTIDE SEQUENCE [LARGE SCALE GENOMIC DNA]</scope>
    <source>
        <strain evidence="2">ISS120</strain>
    </source>
</reference>
<dbReference type="Proteomes" id="UP000054653">
    <property type="component" value="Unassembled WGS sequence"/>
</dbReference>
<organism evidence="2 3">
    <name type="scientific">Trichinella britovi</name>
    <name type="common">Parasitic roundworm</name>
    <dbReference type="NCBI Taxonomy" id="45882"/>
    <lineage>
        <taxon>Eukaryota</taxon>
        <taxon>Metazoa</taxon>
        <taxon>Ecdysozoa</taxon>
        <taxon>Nematoda</taxon>
        <taxon>Enoplea</taxon>
        <taxon>Dorylaimia</taxon>
        <taxon>Trichinellida</taxon>
        <taxon>Trichinellidae</taxon>
        <taxon>Trichinella</taxon>
    </lineage>
</organism>
<protein>
    <submittedName>
        <fullName evidence="2">Uncharacterized protein</fullName>
    </submittedName>
</protein>
<dbReference type="EMBL" id="JYDI01000874">
    <property type="protein sequence ID" value="KRY43829.1"/>
    <property type="molecule type" value="Genomic_DNA"/>
</dbReference>
<name>A0A0V1C3H9_TRIBR</name>
<evidence type="ECO:0000256" key="1">
    <source>
        <dbReference type="SAM" id="MobiDB-lite"/>
    </source>
</evidence>
<sequence length="168" mass="18091">MLTVCKNRTGSVRSRCSSTICQTFARRANESGLYDVGSSWPTEYRVVQKTVVGMHSVDSSEQRVNIEQDEITVREIEGYCNDSEARVGGPGSGSFGPPMSSSLTAVCCFASDGQSGAAWGLSDPCPLPPERADSDPRPTRDFRLPAPGQVTPTKSVLFRSEHCVSVVL</sequence>
<feature type="region of interest" description="Disordered" evidence="1">
    <location>
        <begin position="120"/>
        <end position="148"/>
    </location>
</feature>
<evidence type="ECO:0000313" key="3">
    <source>
        <dbReference type="Proteomes" id="UP000054653"/>
    </source>
</evidence>
<keyword evidence="3" id="KW-1185">Reference proteome</keyword>
<proteinExistence type="predicted"/>
<comment type="caution">
    <text evidence="2">The sequence shown here is derived from an EMBL/GenBank/DDBJ whole genome shotgun (WGS) entry which is preliminary data.</text>
</comment>
<accession>A0A0V1C3H9</accession>
<feature type="compositionally biased region" description="Basic and acidic residues" evidence="1">
    <location>
        <begin position="130"/>
        <end position="143"/>
    </location>
</feature>
<gene>
    <name evidence="2" type="ORF">T03_16688</name>
</gene>
<dbReference type="AlphaFoldDB" id="A0A0V1C3H9"/>
<evidence type="ECO:0000313" key="2">
    <source>
        <dbReference type="EMBL" id="KRY43829.1"/>
    </source>
</evidence>